<dbReference type="GO" id="GO:0015144">
    <property type="term" value="F:carbohydrate transmembrane transporter activity"/>
    <property type="evidence" value="ECO:0007669"/>
    <property type="project" value="InterPro"/>
</dbReference>
<dbReference type="InterPro" id="IPR036259">
    <property type="entry name" value="MFS_trans_sf"/>
</dbReference>
<comment type="subcellular location">
    <subcellularLocation>
        <location evidence="1">Membrane</location>
        <topology evidence="1">Multi-pass membrane protein</topology>
    </subcellularLocation>
</comment>
<feature type="transmembrane region" description="Helical" evidence="7">
    <location>
        <begin position="118"/>
        <end position="138"/>
    </location>
</feature>
<evidence type="ECO:0000313" key="10">
    <source>
        <dbReference type="Proteomes" id="UP000256970"/>
    </source>
</evidence>
<evidence type="ECO:0000256" key="6">
    <source>
        <dbReference type="ARBA" id="ARBA00023136"/>
    </source>
</evidence>
<feature type="transmembrane region" description="Helical" evidence="7">
    <location>
        <begin position="327"/>
        <end position="350"/>
    </location>
</feature>
<reference evidence="9 10" key="1">
    <citation type="submission" date="2016-10" db="EMBL/GenBank/DDBJ databases">
        <authorList>
            <person name="Cai Z."/>
        </authorList>
    </citation>
    <scope>NUCLEOTIDE SEQUENCE [LARGE SCALE GENOMIC DNA]</scope>
</reference>
<dbReference type="PROSITE" id="PS50850">
    <property type="entry name" value="MFS"/>
    <property type="match status" value="1"/>
</dbReference>
<evidence type="ECO:0000259" key="8">
    <source>
        <dbReference type="PROSITE" id="PS50850"/>
    </source>
</evidence>
<dbReference type="PANTHER" id="PTHR23500">
    <property type="entry name" value="SOLUTE CARRIER FAMILY 2, FACILITATED GLUCOSE TRANSPORTER"/>
    <property type="match status" value="1"/>
</dbReference>
<feature type="transmembrane region" description="Helical" evidence="7">
    <location>
        <begin position="145"/>
        <end position="164"/>
    </location>
</feature>
<feature type="transmembrane region" description="Helical" evidence="7">
    <location>
        <begin position="392"/>
        <end position="415"/>
    </location>
</feature>
<evidence type="ECO:0000256" key="1">
    <source>
        <dbReference type="ARBA" id="ARBA00004141"/>
    </source>
</evidence>
<accession>A0A383VNP3</accession>
<feature type="transmembrane region" description="Helical" evidence="7">
    <location>
        <begin position="465"/>
        <end position="483"/>
    </location>
</feature>
<organism evidence="9 10">
    <name type="scientific">Tetradesmus obliquus</name>
    <name type="common">Green alga</name>
    <name type="synonym">Acutodesmus obliquus</name>
    <dbReference type="NCBI Taxonomy" id="3088"/>
    <lineage>
        <taxon>Eukaryota</taxon>
        <taxon>Viridiplantae</taxon>
        <taxon>Chlorophyta</taxon>
        <taxon>core chlorophytes</taxon>
        <taxon>Chlorophyceae</taxon>
        <taxon>CS clade</taxon>
        <taxon>Sphaeropleales</taxon>
        <taxon>Scenedesmaceae</taxon>
        <taxon>Tetradesmus</taxon>
    </lineage>
</organism>
<feature type="transmembrane region" description="Helical" evidence="7">
    <location>
        <begin position="362"/>
        <end position="385"/>
    </location>
</feature>
<evidence type="ECO:0000256" key="4">
    <source>
        <dbReference type="ARBA" id="ARBA00022692"/>
    </source>
</evidence>
<evidence type="ECO:0000256" key="2">
    <source>
        <dbReference type="ARBA" id="ARBA00010992"/>
    </source>
</evidence>
<dbReference type="InterPro" id="IPR020846">
    <property type="entry name" value="MFS_dom"/>
</dbReference>
<evidence type="ECO:0000256" key="5">
    <source>
        <dbReference type="ARBA" id="ARBA00022989"/>
    </source>
</evidence>
<dbReference type="STRING" id="3088.A0A383VNP3"/>
<sequence length="582" mass="61642">MVMLRFQIYFPSGEAETLDAVERDASSSNSSSSSSRTRAPVTPAVWVALWAAMTAGYIIGFVDAAGMVDPATLPFLMNFYNKVASASVTQAAVQQQELLTCRYPNPCWCDVSSTARAWFVTLRMAATAAAALPAAWLSRLAGRRAATFTGVVLVLAGQILQASAQHWVQLLLGTLLIGLGIAPLLHSTWVECAEIAPPQWRAGFLAASAVGRSCGLWSCMVCMSAMEHTELPQAWRVVVALGAWPSLVMLLLIIWLPETPNSLIQRGRLAEGRDMLRIIRGPFYDCNKELVDIWKSAGRPSHVMKSKVGIMMENLRELWQRTSLPPLFVSSVLALFIQTAGSFKLMAYALSPLLQAIFPEHAQLIGASVVGAAGTIGCLIAVAATAFFSPRAIITCGCTAAAATWLAIGLGLHLITAPAAEGASAAATAAMLALFATNVAASGGLLSMFPVVATENQPLSTRAHAVAIAIGLDYLMHGVGTAFKAAMLCKMATRSLFLAAASNLVVAVFTLLLLPDTKHVQLELINQCWAKHWLWKRVYNKRQQPDASQSGSGGAAAAGSVGPSGGIFLQDGCSLQLSAVGT</sequence>
<evidence type="ECO:0000256" key="7">
    <source>
        <dbReference type="SAM" id="Phobius"/>
    </source>
</evidence>
<name>A0A383VNP3_TETOB</name>
<dbReference type="PANTHER" id="PTHR23500:SF357">
    <property type="entry name" value="IP12678P"/>
    <property type="match status" value="1"/>
</dbReference>
<feature type="transmembrane region" description="Helical" evidence="7">
    <location>
        <begin position="44"/>
        <end position="68"/>
    </location>
</feature>
<dbReference type="Proteomes" id="UP000256970">
    <property type="component" value="Unassembled WGS sequence"/>
</dbReference>
<dbReference type="EMBL" id="FNXT01000695">
    <property type="protein sequence ID" value="SZX66354.1"/>
    <property type="molecule type" value="Genomic_DNA"/>
</dbReference>
<dbReference type="Pfam" id="PF00083">
    <property type="entry name" value="Sugar_tr"/>
    <property type="match status" value="1"/>
</dbReference>
<feature type="transmembrane region" description="Helical" evidence="7">
    <location>
        <begin position="427"/>
        <end position="453"/>
    </location>
</feature>
<dbReference type="SUPFAM" id="SSF103473">
    <property type="entry name" value="MFS general substrate transporter"/>
    <property type="match status" value="1"/>
</dbReference>
<dbReference type="GO" id="GO:0016020">
    <property type="term" value="C:membrane"/>
    <property type="evidence" value="ECO:0007669"/>
    <property type="project" value="UniProtKB-SubCell"/>
</dbReference>
<feature type="domain" description="Major facilitator superfamily (MFS) profile" evidence="8">
    <location>
        <begin position="49"/>
        <end position="518"/>
    </location>
</feature>
<keyword evidence="10" id="KW-1185">Reference proteome</keyword>
<keyword evidence="4 7" id="KW-0812">Transmembrane</keyword>
<evidence type="ECO:0000313" key="9">
    <source>
        <dbReference type="EMBL" id="SZX66354.1"/>
    </source>
</evidence>
<dbReference type="InterPro" id="IPR005828">
    <property type="entry name" value="MFS_sugar_transport-like"/>
</dbReference>
<gene>
    <name evidence="9" type="ORF">BQ4739_LOCUS6773</name>
</gene>
<feature type="transmembrane region" description="Helical" evidence="7">
    <location>
        <begin position="202"/>
        <end position="226"/>
    </location>
</feature>
<dbReference type="AlphaFoldDB" id="A0A383VNP3"/>
<keyword evidence="6 7" id="KW-0472">Membrane</keyword>
<evidence type="ECO:0000256" key="3">
    <source>
        <dbReference type="ARBA" id="ARBA00022448"/>
    </source>
</evidence>
<proteinExistence type="inferred from homology"/>
<feature type="transmembrane region" description="Helical" evidence="7">
    <location>
        <begin position="495"/>
        <end position="514"/>
    </location>
</feature>
<feature type="transmembrane region" description="Helical" evidence="7">
    <location>
        <begin position="170"/>
        <end position="190"/>
    </location>
</feature>
<keyword evidence="5 7" id="KW-1133">Transmembrane helix</keyword>
<keyword evidence="3" id="KW-0813">Transport</keyword>
<protein>
    <recommendedName>
        <fullName evidence="8">Major facilitator superfamily (MFS) profile domain-containing protein</fullName>
    </recommendedName>
</protein>
<dbReference type="Gene3D" id="1.20.1250.20">
    <property type="entry name" value="MFS general substrate transporter like domains"/>
    <property type="match status" value="1"/>
</dbReference>
<feature type="transmembrane region" description="Helical" evidence="7">
    <location>
        <begin position="238"/>
        <end position="256"/>
    </location>
</feature>
<dbReference type="InterPro" id="IPR045262">
    <property type="entry name" value="STP/PLT_plant"/>
</dbReference>
<comment type="similarity">
    <text evidence="2">Belongs to the major facilitator superfamily. Sugar transporter (TC 2.A.1.1) family.</text>
</comment>